<keyword evidence="4" id="KW-1185">Reference proteome</keyword>
<comment type="caution">
    <text evidence="3">The sequence shown here is derived from an EMBL/GenBank/DDBJ whole genome shotgun (WGS) entry which is preliminary data.</text>
</comment>
<evidence type="ECO:0000259" key="2">
    <source>
        <dbReference type="Pfam" id="PF00884"/>
    </source>
</evidence>
<dbReference type="InterPro" id="IPR017850">
    <property type="entry name" value="Alkaline_phosphatase_core_sf"/>
</dbReference>
<dbReference type="SUPFAM" id="SSF53649">
    <property type="entry name" value="Alkaline phosphatase-like"/>
    <property type="match status" value="1"/>
</dbReference>
<organism evidence="3 4">
    <name type="scientific">Acetobacter sacchari</name>
    <dbReference type="NCBI Taxonomy" id="2661687"/>
    <lineage>
        <taxon>Bacteria</taxon>
        <taxon>Pseudomonadati</taxon>
        <taxon>Pseudomonadota</taxon>
        <taxon>Alphaproteobacteria</taxon>
        <taxon>Acetobacterales</taxon>
        <taxon>Acetobacteraceae</taxon>
        <taxon>Acetobacter</taxon>
    </lineage>
</organism>
<keyword evidence="1" id="KW-0812">Transmembrane</keyword>
<accession>A0ABS3LXL0</accession>
<feature type="domain" description="Sulfatase N-terminal" evidence="2">
    <location>
        <begin position="230"/>
        <end position="447"/>
    </location>
</feature>
<dbReference type="Pfam" id="PF00884">
    <property type="entry name" value="Sulfatase"/>
    <property type="match status" value="1"/>
</dbReference>
<sequence>MLLILTLVIVLIIALCADAATLPRTGKTLFPQSIVEFFIRALPILLLLGVILTLTGRVIFGAIITCAILGLLTLGSNLKRSVLGEALLFSDAAVIRIFFLHPRFYINAISIPGRIALLTGISFVTTTLIALLISDVATLAAGRGSARFLIRINGGILTLLTWTALLLFGATSLPRTLLPEADIDFGIRRYGLLATFALSWLRWRDDSVRVLPAFISLDTVNSQPPETRQPIVVVIQCESFSDPRDLNLPELTAPDLPNLTKSKAAGSVGNLLVSGFGAYTMRSEYGVLFGHQEAELGFRRFDPYLSAHRQGAHALPNRLANRYASRIFVHPYDLRFYGRDRLMPNIGFTDIVGGDDFYGDEKSGPHISDLALGRHLIKKIEIAKCENKATFIFAVSIENHGPWKGGLKDYLAHLRHGDELLGMISDALHVSGHPAILAFYGDHRPSIPKVVTPCASRHTPIILEHFGTSEHFSFHFPKNITPADLHHIIVDGCNTLTTKIK</sequence>
<feature type="transmembrane region" description="Helical" evidence="1">
    <location>
        <begin position="43"/>
        <end position="74"/>
    </location>
</feature>
<reference evidence="3 4" key="1">
    <citation type="submission" date="2021-03" db="EMBL/GenBank/DDBJ databases">
        <title>The complete genome sequence of Acetobacter sacchari TBRC 11175.</title>
        <authorList>
            <person name="Charoenyingcharoen P."/>
            <person name="Yukphan P."/>
        </authorList>
    </citation>
    <scope>NUCLEOTIDE SEQUENCE [LARGE SCALE GENOMIC DNA]</scope>
    <source>
        <strain evidence="3 4">TBRC 11175</strain>
    </source>
</reference>
<dbReference type="EMBL" id="JAFVMF010000013">
    <property type="protein sequence ID" value="MBO1360633.1"/>
    <property type="molecule type" value="Genomic_DNA"/>
</dbReference>
<proteinExistence type="predicted"/>
<name>A0ABS3LXL0_9PROT</name>
<feature type="transmembrane region" description="Helical" evidence="1">
    <location>
        <begin position="148"/>
        <end position="170"/>
    </location>
</feature>
<dbReference type="Proteomes" id="UP000664771">
    <property type="component" value="Unassembled WGS sequence"/>
</dbReference>
<dbReference type="Gene3D" id="3.40.720.10">
    <property type="entry name" value="Alkaline Phosphatase, subunit A"/>
    <property type="match status" value="1"/>
</dbReference>
<dbReference type="CDD" id="cd16015">
    <property type="entry name" value="LTA_synthase"/>
    <property type="match status" value="1"/>
</dbReference>
<gene>
    <name evidence="3" type="ORF">J2D73_12625</name>
</gene>
<evidence type="ECO:0000313" key="3">
    <source>
        <dbReference type="EMBL" id="MBO1360633.1"/>
    </source>
</evidence>
<feature type="transmembrane region" description="Helical" evidence="1">
    <location>
        <begin position="117"/>
        <end position="141"/>
    </location>
</feature>
<evidence type="ECO:0000256" key="1">
    <source>
        <dbReference type="SAM" id="Phobius"/>
    </source>
</evidence>
<feature type="transmembrane region" description="Helical" evidence="1">
    <location>
        <begin position="86"/>
        <end position="105"/>
    </location>
</feature>
<keyword evidence="1" id="KW-1133">Transmembrane helix</keyword>
<dbReference type="RefSeq" id="WP_207881907.1">
    <property type="nucleotide sequence ID" value="NZ_JAFVMF010000013.1"/>
</dbReference>
<keyword evidence="1" id="KW-0472">Membrane</keyword>
<protein>
    <submittedName>
        <fullName evidence="3">LTA synthase family protein</fullName>
    </submittedName>
</protein>
<dbReference type="InterPro" id="IPR000917">
    <property type="entry name" value="Sulfatase_N"/>
</dbReference>
<evidence type="ECO:0000313" key="4">
    <source>
        <dbReference type="Proteomes" id="UP000664771"/>
    </source>
</evidence>